<proteinExistence type="predicted"/>
<feature type="compositionally biased region" description="Polar residues" evidence="1">
    <location>
        <begin position="16"/>
        <end position="30"/>
    </location>
</feature>
<sequence>MAGYSPPRSRGDDDSNNCTGRYQQSPQQTRIATYLDQTVDDWKTINGQQEIDTPYLPDVNRSFVPGIIGHYFQVQLPMGRWLLQHPAQRLSALPAKR</sequence>
<evidence type="ECO:0000256" key="1">
    <source>
        <dbReference type="SAM" id="MobiDB-lite"/>
    </source>
</evidence>
<name>A0A9P7U4B4_9HYPO</name>
<dbReference type="AlphaFoldDB" id="A0A9P7U4B4"/>
<dbReference type="Proteomes" id="UP000707071">
    <property type="component" value="Unassembled WGS sequence"/>
</dbReference>
<organism evidence="2 3">
    <name type="scientific">Claviceps aff. purpurea</name>
    <dbReference type="NCBI Taxonomy" id="1967640"/>
    <lineage>
        <taxon>Eukaryota</taxon>
        <taxon>Fungi</taxon>
        <taxon>Dikarya</taxon>
        <taxon>Ascomycota</taxon>
        <taxon>Pezizomycotina</taxon>
        <taxon>Sordariomycetes</taxon>
        <taxon>Hypocreomycetidae</taxon>
        <taxon>Hypocreales</taxon>
        <taxon>Clavicipitaceae</taxon>
        <taxon>Claviceps</taxon>
    </lineage>
</organism>
<evidence type="ECO:0000313" key="3">
    <source>
        <dbReference type="Proteomes" id="UP000707071"/>
    </source>
</evidence>
<feature type="region of interest" description="Disordered" evidence="1">
    <location>
        <begin position="1"/>
        <end position="30"/>
    </location>
</feature>
<dbReference type="EMBL" id="SRRH01000109">
    <property type="protein sequence ID" value="KAG6298931.1"/>
    <property type="molecule type" value="Genomic_DNA"/>
</dbReference>
<protein>
    <submittedName>
        <fullName evidence="2">Uncharacterized protein</fullName>
    </submittedName>
</protein>
<keyword evidence="3" id="KW-1185">Reference proteome</keyword>
<evidence type="ECO:0000313" key="2">
    <source>
        <dbReference type="EMBL" id="KAG6298931.1"/>
    </source>
</evidence>
<accession>A0A9P7U4B4</accession>
<reference evidence="2 3" key="1">
    <citation type="journal article" date="2020" name="bioRxiv">
        <title>Whole genome comparisons of ergot fungi reveals the divergence and evolution of species within the genus Claviceps are the result of varying mechanisms driving genome evolution and host range expansion.</title>
        <authorList>
            <person name="Wyka S.A."/>
            <person name="Mondo S.J."/>
            <person name="Liu M."/>
            <person name="Dettman J."/>
            <person name="Nalam V."/>
            <person name="Broders K.D."/>
        </authorList>
    </citation>
    <scope>NUCLEOTIDE SEQUENCE [LARGE SCALE GENOMIC DNA]</scope>
    <source>
        <strain evidence="2 3">Clav52</strain>
    </source>
</reference>
<gene>
    <name evidence="2" type="ORF">E4U09_000363</name>
</gene>
<comment type="caution">
    <text evidence="2">The sequence shown here is derived from an EMBL/GenBank/DDBJ whole genome shotgun (WGS) entry which is preliminary data.</text>
</comment>